<dbReference type="GO" id="GO:0006006">
    <property type="term" value="P:glucose metabolic process"/>
    <property type="evidence" value="ECO:0007669"/>
    <property type="project" value="UniProtKB-KW"/>
</dbReference>
<dbReference type="PANTHER" id="PTHR30344:SF1">
    <property type="entry name" value="6-PHOSPHOGLUCONOLACTONASE"/>
    <property type="match status" value="1"/>
</dbReference>
<name>A0A3M4LUM8_PSECI</name>
<comment type="caution">
    <text evidence="4">The sequence shown here is derived from an EMBL/GenBank/DDBJ whole genome shotgun (WGS) entry which is preliminary data.</text>
</comment>
<evidence type="ECO:0000313" key="4">
    <source>
        <dbReference type="EMBL" id="RMQ45156.1"/>
    </source>
</evidence>
<evidence type="ECO:0008006" key="6">
    <source>
        <dbReference type="Google" id="ProtNLM"/>
    </source>
</evidence>
<evidence type="ECO:0000256" key="3">
    <source>
        <dbReference type="SAM" id="SignalP"/>
    </source>
</evidence>
<sequence length="411" mass="44654">MSYTDCRVVGTHNFKQERNAPMTPAFLPWLALASALSVFPVQAQTMSDTDLLVGSYTQGKSEGIYRFGFNTQTGKIDTAPRQVIRAENPSWLTVSSNGRYLYAVNENGPGQSDVVGKVSSFAIAAKTHQVTPINQVKSQGEEPTHSSLSADGRFLLVSNYAVHPDPGGSLAVVPVGKDGKLQEVVQVAGPNRASEVNPERQMSSHVHAAVPTPDGKYVVAADLGADKLFVYRYDGSQARPLQPASTPSVQLPAGSGPRHILFSPEGKHAWLVLEMSAQVAVFDYLDGEFKQTQLVDLKNQGVQQRNGAGGLHTSPDGRFLYVANRGEANQLLVFRIDPTTGALEELQRRSVEGTEPREFSFDPSGNFMLIANQKSNQIVTLRRDPQTGMLGETVQKVDFDSPSDLHFLTDD</sequence>
<dbReference type="PANTHER" id="PTHR30344">
    <property type="entry name" value="6-PHOSPHOGLUCONOLACTONASE-RELATED"/>
    <property type="match status" value="1"/>
</dbReference>
<dbReference type="InterPro" id="IPR015943">
    <property type="entry name" value="WD40/YVTN_repeat-like_dom_sf"/>
</dbReference>
<dbReference type="InterPro" id="IPR011045">
    <property type="entry name" value="N2O_reductase_N"/>
</dbReference>
<feature type="signal peptide" evidence="3">
    <location>
        <begin position="1"/>
        <end position="43"/>
    </location>
</feature>
<comment type="similarity">
    <text evidence="1">Belongs to the cycloisomerase 2 family.</text>
</comment>
<dbReference type="AlphaFoldDB" id="A0A3M4LUM8"/>
<dbReference type="Proteomes" id="UP000277236">
    <property type="component" value="Unassembled WGS sequence"/>
</dbReference>
<proteinExistence type="inferred from homology"/>
<evidence type="ECO:0000256" key="2">
    <source>
        <dbReference type="ARBA" id="ARBA00022526"/>
    </source>
</evidence>
<protein>
    <recommendedName>
        <fullName evidence="6">3-carboxymuconate cye</fullName>
    </recommendedName>
</protein>
<evidence type="ECO:0000256" key="1">
    <source>
        <dbReference type="ARBA" id="ARBA00005564"/>
    </source>
</evidence>
<evidence type="ECO:0000313" key="5">
    <source>
        <dbReference type="Proteomes" id="UP000277236"/>
    </source>
</evidence>
<dbReference type="EMBL" id="RBRE01000056">
    <property type="protein sequence ID" value="RMQ45156.1"/>
    <property type="molecule type" value="Genomic_DNA"/>
</dbReference>
<dbReference type="InterPro" id="IPR019405">
    <property type="entry name" value="Lactonase_7-beta_prop"/>
</dbReference>
<dbReference type="GO" id="GO:0005829">
    <property type="term" value="C:cytosol"/>
    <property type="evidence" value="ECO:0007669"/>
    <property type="project" value="TreeGrafter"/>
</dbReference>
<organism evidence="4 5">
    <name type="scientific">Pseudomonas cichorii</name>
    <dbReference type="NCBI Taxonomy" id="36746"/>
    <lineage>
        <taxon>Bacteria</taxon>
        <taxon>Pseudomonadati</taxon>
        <taxon>Pseudomonadota</taxon>
        <taxon>Gammaproteobacteria</taxon>
        <taxon>Pseudomonadales</taxon>
        <taxon>Pseudomonadaceae</taxon>
        <taxon>Pseudomonas</taxon>
    </lineage>
</organism>
<dbReference type="Pfam" id="PF10282">
    <property type="entry name" value="Lactonase"/>
    <property type="match status" value="1"/>
</dbReference>
<reference evidence="4 5" key="1">
    <citation type="submission" date="2018-08" db="EMBL/GenBank/DDBJ databases">
        <title>Recombination of ecologically and evolutionarily significant loci maintains genetic cohesion in the Pseudomonas syringae species complex.</title>
        <authorList>
            <person name="Dillon M."/>
            <person name="Thakur S."/>
            <person name="Almeida R.N.D."/>
            <person name="Weir B.S."/>
            <person name="Guttman D.S."/>
        </authorList>
    </citation>
    <scope>NUCLEOTIDE SEQUENCE [LARGE SCALE GENOMIC DNA]</scope>
    <source>
        <strain evidence="4 5">ICMP 3353</strain>
    </source>
</reference>
<feature type="chain" id="PRO_5017965002" description="3-carboxymuconate cye" evidence="3">
    <location>
        <begin position="44"/>
        <end position="411"/>
    </location>
</feature>
<accession>A0A3M4LUM8</accession>
<dbReference type="SUPFAM" id="SSF50974">
    <property type="entry name" value="Nitrous oxide reductase, N-terminal domain"/>
    <property type="match status" value="1"/>
</dbReference>
<dbReference type="InterPro" id="IPR050282">
    <property type="entry name" value="Cycloisomerase_2"/>
</dbReference>
<dbReference type="GO" id="GO:0017057">
    <property type="term" value="F:6-phosphogluconolactonase activity"/>
    <property type="evidence" value="ECO:0007669"/>
    <property type="project" value="TreeGrafter"/>
</dbReference>
<keyword evidence="2" id="KW-0119">Carbohydrate metabolism</keyword>
<dbReference type="Gene3D" id="2.130.10.10">
    <property type="entry name" value="YVTN repeat-like/Quinoprotein amine dehydrogenase"/>
    <property type="match status" value="1"/>
</dbReference>
<gene>
    <name evidence="4" type="ORF">ALQ04_05341</name>
</gene>
<keyword evidence="2" id="KW-0313">Glucose metabolism</keyword>
<keyword evidence="3" id="KW-0732">Signal</keyword>